<gene>
    <name evidence="2" type="ORF">E9934_10050</name>
</gene>
<protein>
    <submittedName>
        <fullName evidence="2">Uncharacterized protein</fullName>
    </submittedName>
</protein>
<dbReference type="EMBL" id="STGW01000005">
    <property type="protein sequence ID" value="THV13301.1"/>
    <property type="molecule type" value="Genomic_DNA"/>
</dbReference>
<evidence type="ECO:0000256" key="1">
    <source>
        <dbReference type="SAM" id="MobiDB-lite"/>
    </source>
</evidence>
<reference evidence="2 3" key="1">
    <citation type="journal article" date="2009" name="Int. J. Syst. Evol. Microbiol.">
        <title>Nocardioides caeni sp. nov., isolated from wastewater.</title>
        <authorList>
            <person name="Yoon J.H."/>
            <person name="Kang S.J."/>
            <person name="Park S."/>
            <person name="Kim W."/>
            <person name="Oh T.K."/>
        </authorList>
    </citation>
    <scope>NUCLEOTIDE SEQUENCE [LARGE SCALE GENOMIC DNA]</scope>
    <source>
        <strain evidence="2 3">DSM 23134</strain>
    </source>
</reference>
<organism evidence="2 3">
    <name type="scientific">Nocardioides caeni</name>
    <dbReference type="NCBI Taxonomy" id="574700"/>
    <lineage>
        <taxon>Bacteria</taxon>
        <taxon>Bacillati</taxon>
        <taxon>Actinomycetota</taxon>
        <taxon>Actinomycetes</taxon>
        <taxon>Propionibacteriales</taxon>
        <taxon>Nocardioidaceae</taxon>
        <taxon>Nocardioides</taxon>
    </lineage>
</organism>
<dbReference type="OrthoDB" id="3788628at2"/>
<feature type="region of interest" description="Disordered" evidence="1">
    <location>
        <begin position="1"/>
        <end position="25"/>
    </location>
</feature>
<proteinExistence type="predicted"/>
<accession>A0A4S8NBK7</accession>
<dbReference type="AlphaFoldDB" id="A0A4S8NBK7"/>
<comment type="caution">
    <text evidence="2">The sequence shown here is derived from an EMBL/GenBank/DDBJ whole genome shotgun (WGS) entry which is preliminary data.</text>
</comment>
<sequence length="72" mass="7819">MPMMNSEARKRGQSDLTTPTGIPDPRLMAHRLADQWDAEADHEDACGNGFAAVILHAHARELRAALSLPLTA</sequence>
<keyword evidence="3" id="KW-1185">Reference proteome</keyword>
<evidence type="ECO:0000313" key="3">
    <source>
        <dbReference type="Proteomes" id="UP000307087"/>
    </source>
</evidence>
<name>A0A4S8NBK7_9ACTN</name>
<evidence type="ECO:0000313" key="2">
    <source>
        <dbReference type="EMBL" id="THV13301.1"/>
    </source>
</evidence>
<dbReference type="RefSeq" id="WP_136562762.1">
    <property type="nucleotide sequence ID" value="NZ_BAABLS010000010.1"/>
</dbReference>
<dbReference type="Proteomes" id="UP000307087">
    <property type="component" value="Unassembled WGS sequence"/>
</dbReference>